<gene>
    <name evidence="7" type="ORF">DFJ67_2153</name>
</gene>
<reference evidence="7 8" key="1">
    <citation type="submission" date="2018-08" db="EMBL/GenBank/DDBJ databases">
        <title>Sequencing the genomes of 1000 actinobacteria strains.</title>
        <authorList>
            <person name="Klenk H.-P."/>
        </authorList>
    </citation>
    <scope>NUCLEOTIDE SEQUENCE [LARGE SCALE GENOMIC DNA]</scope>
    <source>
        <strain evidence="7 8">DSM 44099</strain>
    </source>
</reference>
<dbReference type="Gene3D" id="1.10.150.130">
    <property type="match status" value="1"/>
</dbReference>
<feature type="domain" description="Core-binding (CB)" evidence="6">
    <location>
        <begin position="129"/>
        <end position="232"/>
    </location>
</feature>
<dbReference type="GO" id="GO:0006310">
    <property type="term" value="P:DNA recombination"/>
    <property type="evidence" value="ECO:0007669"/>
    <property type="project" value="UniProtKB-KW"/>
</dbReference>
<sequence>MRGTSSGSVYKRCACKGDSGRRLGARCPKLRGPDGGWNSRHGVWGFQLELPVDDGEPRRQLRHSGFPTRRAAEAERDQAKSLLAVAGGDPTMERAVAALLVRHRPGTPFPDRDVLTQDLQAIVAPTAGLTVGRYLIEWLDGRQVAATTRHSYAQHIRLYLGPHLGHLLLRELTCAHIQAMYAAIGAQSNEIAAARNSDDPDIRQSVRGRRPLSAATLHKLHSTLHKALSDAVRKHHLIPHNPAAAVELPDTRRPRARVWRDRDVAEWKRTGRRPSPVMVWTPPLAGAFLDHIETACPTLYPMFLLMLHRGLRRGEACGLLDRDVDLGHLQIVITQTITTVGYQTIVKPVKTPAARRTLPLAGLTAAVLREYVAERAQWARRARAWPDHGLFFVQPTGAAWHPKQLTDRFDQLVRSSGMPPVRLHDLRHCAATYLRHAGGDLKEVQETLGHAAMEFTADSYVSVLPERHIFGATAAADLIPRGKFNSTSASVPTSAAPTTACPRNSSSR</sequence>
<evidence type="ECO:0000313" key="8">
    <source>
        <dbReference type="Proteomes" id="UP000256913"/>
    </source>
</evidence>
<dbReference type="PANTHER" id="PTHR30349:SF91">
    <property type="entry name" value="INTA PROTEIN"/>
    <property type="match status" value="1"/>
</dbReference>
<dbReference type="SUPFAM" id="SSF56349">
    <property type="entry name" value="DNA breaking-rejoining enzymes"/>
    <property type="match status" value="1"/>
</dbReference>
<evidence type="ECO:0000256" key="4">
    <source>
        <dbReference type="SAM" id="MobiDB-lite"/>
    </source>
</evidence>
<feature type="compositionally biased region" description="Low complexity" evidence="4">
    <location>
        <begin position="486"/>
        <end position="500"/>
    </location>
</feature>
<dbReference type="AlphaFoldDB" id="A0A3D9ZJT6"/>
<dbReference type="CDD" id="cd01189">
    <property type="entry name" value="INT_ICEBs1_C_like"/>
    <property type="match status" value="1"/>
</dbReference>
<dbReference type="Proteomes" id="UP000256913">
    <property type="component" value="Unassembled WGS sequence"/>
</dbReference>
<evidence type="ECO:0000313" key="7">
    <source>
        <dbReference type="EMBL" id="REF96183.1"/>
    </source>
</evidence>
<dbReference type="InterPro" id="IPR002104">
    <property type="entry name" value="Integrase_catalytic"/>
</dbReference>
<dbReference type="PROSITE" id="PS51898">
    <property type="entry name" value="TYR_RECOMBINASE"/>
    <property type="match status" value="1"/>
</dbReference>
<feature type="domain" description="Tyr recombinase" evidence="5">
    <location>
        <begin position="275"/>
        <end position="474"/>
    </location>
</feature>
<evidence type="ECO:0000256" key="2">
    <source>
        <dbReference type="ARBA" id="ARBA00023172"/>
    </source>
</evidence>
<comment type="caution">
    <text evidence="7">The sequence shown here is derived from an EMBL/GenBank/DDBJ whole genome shotgun (WGS) entry which is preliminary data.</text>
</comment>
<keyword evidence="1 3" id="KW-0238">DNA-binding</keyword>
<dbReference type="InterPro" id="IPR050090">
    <property type="entry name" value="Tyrosine_recombinase_XerCD"/>
</dbReference>
<evidence type="ECO:0000259" key="5">
    <source>
        <dbReference type="PROSITE" id="PS51898"/>
    </source>
</evidence>
<dbReference type="Gene3D" id="1.10.443.10">
    <property type="entry name" value="Intergrase catalytic core"/>
    <property type="match status" value="1"/>
</dbReference>
<evidence type="ECO:0000256" key="3">
    <source>
        <dbReference type="PROSITE-ProRule" id="PRU01248"/>
    </source>
</evidence>
<keyword evidence="8" id="KW-1185">Reference proteome</keyword>
<name>A0A3D9ZJT6_9ACTN</name>
<proteinExistence type="predicted"/>
<keyword evidence="2" id="KW-0233">DNA recombination</keyword>
<dbReference type="InterPro" id="IPR044068">
    <property type="entry name" value="CB"/>
</dbReference>
<dbReference type="InterPro" id="IPR013762">
    <property type="entry name" value="Integrase-like_cat_sf"/>
</dbReference>
<dbReference type="PROSITE" id="PS51900">
    <property type="entry name" value="CB"/>
    <property type="match status" value="1"/>
</dbReference>
<protein>
    <submittedName>
        <fullName evidence="7">Site-specific recombinase XerC</fullName>
    </submittedName>
</protein>
<organism evidence="7 8">
    <name type="scientific">Asanoa ferruginea</name>
    <dbReference type="NCBI Taxonomy" id="53367"/>
    <lineage>
        <taxon>Bacteria</taxon>
        <taxon>Bacillati</taxon>
        <taxon>Actinomycetota</taxon>
        <taxon>Actinomycetes</taxon>
        <taxon>Micromonosporales</taxon>
        <taxon>Micromonosporaceae</taxon>
        <taxon>Asanoa</taxon>
    </lineage>
</organism>
<accession>A0A3D9ZJT6</accession>
<feature type="region of interest" description="Disordered" evidence="4">
    <location>
        <begin position="486"/>
        <end position="508"/>
    </location>
</feature>
<dbReference type="GO" id="GO:0015074">
    <property type="term" value="P:DNA integration"/>
    <property type="evidence" value="ECO:0007669"/>
    <property type="project" value="InterPro"/>
</dbReference>
<dbReference type="OrthoDB" id="9805859at2"/>
<dbReference type="InterPro" id="IPR010998">
    <property type="entry name" value="Integrase_recombinase_N"/>
</dbReference>
<dbReference type="GO" id="GO:0003677">
    <property type="term" value="F:DNA binding"/>
    <property type="evidence" value="ECO:0007669"/>
    <property type="project" value="UniProtKB-UniRule"/>
</dbReference>
<dbReference type="EMBL" id="QUMQ01000001">
    <property type="protein sequence ID" value="REF96183.1"/>
    <property type="molecule type" value="Genomic_DNA"/>
</dbReference>
<dbReference type="PANTHER" id="PTHR30349">
    <property type="entry name" value="PHAGE INTEGRASE-RELATED"/>
    <property type="match status" value="1"/>
</dbReference>
<evidence type="ECO:0000259" key="6">
    <source>
        <dbReference type="PROSITE" id="PS51900"/>
    </source>
</evidence>
<evidence type="ECO:0000256" key="1">
    <source>
        <dbReference type="ARBA" id="ARBA00023125"/>
    </source>
</evidence>
<dbReference type="Pfam" id="PF00589">
    <property type="entry name" value="Phage_integrase"/>
    <property type="match status" value="1"/>
</dbReference>
<dbReference type="InterPro" id="IPR011010">
    <property type="entry name" value="DNA_brk_join_enz"/>
</dbReference>